<dbReference type="AlphaFoldDB" id="A0A0D8LBR3"/>
<dbReference type="SUPFAM" id="SSF53474">
    <property type="entry name" value="alpha/beta-Hydrolases"/>
    <property type="match status" value="1"/>
</dbReference>
<keyword evidence="1" id="KW-0378">Hydrolase</keyword>
<evidence type="ECO:0000256" key="1">
    <source>
        <dbReference type="ARBA" id="ARBA00022801"/>
    </source>
</evidence>
<reference evidence="3 4" key="1">
    <citation type="submission" date="2015-02" db="EMBL/GenBank/DDBJ databases">
        <title>Whole genome shotgun sequencing of cultured foodborne pathogen.</title>
        <authorList>
            <person name="Timme R."/>
            <person name="Allard M.W."/>
            <person name="Strain E."/>
            <person name="Evans P.S."/>
            <person name="Brown E."/>
        </authorList>
    </citation>
    <scope>NUCLEOTIDE SEQUENCE [LARGE SCALE GENOMIC DNA]</scope>
    <source>
        <strain evidence="3 4">GCSL-TSO-24</strain>
    </source>
</reference>
<name>A0A0D8LBR3_MORMO</name>
<feature type="domain" description="Peptidase S9 prolyl oligopeptidase catalytic" evidence="2">
    <location>
        <begin position="149"/>
        <end position="255"/>
    </location>
</feature>
<evidence type="ECO:0000259" key="2">
    <source>
        <dbReference type="Pfam" id="PF00326"/>
    </source>
</evidence>
<evidence type="ECO:0000313" key="3">
    <source>
        <dbReference type="EMBL" id="KJF78571.1"/>
    </source>
</evidence>
<dbReference type="InterPro" id="IPR029058">
    <property type="entry name" value="AB_hydrolase_fold"/>
</dbReference>
<dbReference type="Proteomes" id="UP000032582">
    <property type="component" value="Unassembled WGS sequence"/>
</dbReference>
<dbReference type="Gene3D" id="3.40.50.1820">
    <property type="entry name" value="alpha/beta hydrolase"/>
    <property type="match status" value="1"/>
</dbReference>
<evidence type="ECO:0000313" key="4">
    <source>
        <dbReference type="Proteomes" id="UP000032582"/>
    </source>
</evidence>
<dbReference type="InterPro" id="IPR001375">
    <property type="entry name" value="Peptidase_S9_cat"/>
</dbReference>
<dbReference type="GO" id="GO:0006508">
    <property type="term" value="P:proteolysis"/>
    <property type="evidence" value="ECO:0007669"/>
    <property type="project" value="InterPro"/>
</dbReference>
<dbReference type="GO" id="GO:0008236">
    <property type="term" value="F:serine-type peptidase activity"/>
    <property type="evidence" value="ECO:0007669"/>
    <property type="project" value="InterPro"/>
</dbReference>
<keyword evidence="3" id="KW-0645">Protease</keyword>
<dbReference type="EMBL" id="JZSH01000036">
    <property type="protein sequence ID" value="KJF78571.1"/>
    <property type="molecule type" value="Genomic_DNA"/>
</dbReference>
<dbReference type="Pfam" id="PF00326">
    <property type="entry name" value="Peptidase_S9"/>
    <property type="match status" value="1"/>
</dbReference>
<dbReference type="GO" id="GO:0052689">
    <property type="term" value="F:carboxylic ester hydrolase activity"/>
    <property type="evidence" value="ECO:0007669"/>
    <property type="project" value="UniProtKB-ARBA"/>
</dbReference>
<dbReference type="PATRIC" id="fig|582.24.peg.1553"/>
<protein>
    <submittedName>
        <fullName evidence="3">Aminopeptidase</fullName>
    </submittedName>
</protein>
<dbReference type="GO" id="GO:0004177">
    <property type="term" value="F:aminopeptidase activity"/>
    <property type="evidence" value="ECO:0007669"/>
    <property type="project" value="UniProtKB-KW"/>
</dbReference>
<proteinExistence type="predicted"/>
<comment type="caution">
    <text evidence="3">The sequence shown here is derived from an EMBL/GenBank/DDBJ whole genome shotgun (WGS) entry which is preliminary data.</text>
</comment>
<organism evidence="3 4">
    <name type="scientific">Morganella morganii</name>
    <name type="common">Proteus morganii</name>
    <dbReference type="NCBI Taxonomy" id="582"/>
    <lineage>
        <taxon>Bacteria</taxon>
        <taxon>Pseudomonadati</taxon>
        <taxon>Pseudomonadota</taxon>
        <taxon>Gammaproteobacteria</taxon>
        <taxon>Enterobacterales</taxon>
        <taxon>Morganellaceae</taxon>
        <taxon>Morganella</taxon>
    </lineage>
</organism>
<accession>A0A0D8LBR3</accession>
<keyword evidence="3" id="KW-0031">Aminopeptidase</keyword>
<gene>
    <name evidence="3" type="ORF">UA45_05115</name>
</gene>
<sequence>MLTSLRSYTLSVFLFLFTGFLAVSPLFASSFELRDETLAEAHQRFKTNITEQSFDNTDAPWQAPSDIFNLITYPAKAGDMFAYLTPPPVKENTRLPAVIWLNGGYGGIGGDDYFWQPKPVNNDQTAATFRDPEIVLMIPSFRGENTNPGRYEMFFGEIEDIESARQYLTTLPYVDPDRIYIAGHSTGGTKALLASEYSDKFRAVFSLGGIPDLKLRTAHSMSVAIPFDTNNEEEFNVRSVYRYIKSIKRPTFYFEGGDYMWQEFADMQRDAKQNRIPLYIYHIKNGDHFDIIVPVSRLIKKKILSDTDTSKETNIRFTKKDIEWINQQVR</sequence>
<dbReference type="InterPro" id="IPR050261">
    <property type="entry name" value="FrsA_esterase"/>
</dbReference>
<dbReference type="PANTHER" id="PTHR22946:SF9">
    <property type="entry name" value="POLYKETIDE TRANSFERASE AF380"/>
    <property type="match status" value="1"/>
</dbReference>
<dbReference type="PANTHER" id="PTHR22946">
    <property type="entry name" value="DIENELACTONE HYDROLASE DOMAIN-CONTAINING PROTEIN-RELATED"/>
    <property type="match status" value="1"/>
</dbReference>